<sequence length="103" mass="12147">MYPRPGLWILQYLVEEKRTDLVSTTTHAPRKINRWVSKDRKTIKSMIRRPDRQKAWLTRDSRIVRSLRSLSKREIITGRSCTTKSIKPTCETFLAATLEDVMK</sequence>
<evidence type="ECO:0000313" key="1">
    <source>
        <dbReference type="EMBL" id="KAK3789355.1"/>
    </source>
</evidence>
<proteinExistence type="predicted"/>
<accession>A0AAE1AKS2</accession>
<keyword evidence="2" id="KW-1185">Reference proteome</keyword>
<gene>
    <name evidence="1" type="ORF">RRG08_001743</name>
</gene>
<dbReference type="AlphaFoldDB" id="A0AAE1AKS2"/>
<comment type="caution">
    <text evidence="1">The sequence shown here is derived from an EMBL/GenBank/DDBJ whole genome shotgun (WGS) entry which is preliminary data.</text>
</comment>
<dbReference type="Proteomes" id="UP001283361">
    <property type="component" value="Unassembled WGS sequence"/>
</dbReference>
<name>A0AAE1AKS2_9GAST</name>
<evidence type="ECO:0000313" key="2">
    <source>
        <dbReference type="Proteomes" id="UP001283361"/>
    </source>
</evidence>
<dbReference type="EMBL" id="JAWDGP010001678">
    <property type="protein sequence ID" value="KAK3789355.1"/>
    <property type="molecule type" value="Genomic_DNA"/>
</dbReference>
<protein>
    <submittedName>
        <fullName evidence="1">Uncharacterized protein</fullName>
    </submittedName>
</protein>
<reference evidence="1" key="1">
    <citation type="journal article" date="2023" name="G3 (Bethesda)">
        <title>A reference genome for the long-term kleptoplast-retaining sea slug Elysia crispata morphotype clarki.</title>
        <authorList>
            <person name="Eastman K.E."/>
            <person name="Pendleton A.L."/>
            <person name="Shaikh M.A."/>
            <person name="Suttiyut T."/>
            <person name="Ogas R."/>
            <person name="Tomko P."/>
            <person name="Gavelis G."/>
            <person name="Widhalm J.R."/>
            <person name="Wisecaver J.H."/>
        </authorList>
    </citation>
    <scope>NUCLEOTIDE SEQUENCE</scope>
    <source>
        <strain evidence="1">ECLA1</strain>
    </source>
</reference>
<organism evidence="1 2">
    <name type="scientific">Elysia crispata</name>
    <name type="common">lettuce slug</name>
    <dbReference type="NCBI Taxonomy" id="231223"/>
    <lineage>
        <taxon>Eukaryota</taxon>
        <taxon>Metazoa</taxon>
        <taxon>Spiralia</taxon>
        <taxon>Lophotrochozoa</taxon>
        <taxon>Mollusca</taxon>
        <taxon>Gastropoda</taxon>
        <taxon>Heterobranchia</taxon>
        <taxon>Euthyneura</taxon>
        <taxon>Panpulmonata</taxon>
        <taxon>Sacoglossa</taxon>
        <taxon>Placobranchoidea</taxon>
        <taxon>Plakobranchidae</taxon>
        <taxon>Elysia</taxon>
    </lineage>
</organism>